<comment type="catalytic activity">
    <reaction evidence="4">
        <text>chorismate = 3-[(1-carboxyvinyl)-oxy]benzoate + H2O</text>
        <dbReference type="Rhea" id="RHEA:40051"/>
        <dbReference type="ChEBI" id="CHEBI:15377"/>
        <dbReference type="ChEBI" id="CHEBI:29748"/>
        <dbReference type="ChEBI" id="CHEBI:76981"/>
        <dbReference type="EC" id="4.2.1.151"/>
    </reaction>
</comment>
<sequence length="249" mass="27873">MDKVKVAAVSYLNTKPLLYGFRDHPVSGHMQLSVDFPSRIAQQLIDGTVDLGLVPVAIIPFLPEHYIISDYCIGAEGPVASVCLFSDVPLEEIREVYLDYQSRTSVVLARLLLQDFWKITPALLPAEPGYEEKIGGTTAGVVIGDRAFVQRKKRKYIYDLAEAWINHTGLPFVFAAWISNKALPAHFEQAFNEATGAGLQGPRLEKVIAENPTDLFSLHDYYTRHISFELSVQKRRGLAHFLESIKKLS</sequence>
<evidence type="ECO:0000313" key="6">
    <source>
        <dbReference type="Proteomes" id="UP001501207"/>
    </source>
</evidence>
<dbReference type="SUPFAM" id="SSF53850">
    <property type="entry name" value="Periplasmic binding protein-like II"/>
    <property type="match status" value="1"/>
</dbReference>
<dbReference type="EC" id="4.2.1.151" evidence="4"/>
<dbReference type="InterPro" id="IPR003773">
    <property type="entry name" value="Menaquinone_biosynth"/>
</dbReference>
<evidence type="ECO:0000256" key="2">
    <source>
        <dbReference type="ARBA" id="ARBA00022428"/>
    </source>
</evidence>
<evidence type="ECO:0000256" key="4">
    <source>
        <dbReference type="HAMAP-Rule" id="MF_00995"/>
    </source>
</evidence>
<dbReference type="Pfam" id="PF02621">
    <property type="entry name" value="VitK2_biosynth"/>
    <property type="match status" value="1"/>
</dbReference>
<evidence type="ECO:0000256" key="3">
    <source>
        <dbReference type="ARBA" id="ARBA00023239"/>
    </source>
</evidence>
<dbReference type="PANTHER" id="PTHR37690">
    <property type="entry name" value="CHORISMATE DEHYDRATASE"/>
    <property type="match status" value="1"/>
</dbReference>
<comment type="pathway">
    <text evidence="1 4">Quinol/quinone metabolism; menaquinone biosynthesis.</text>
</comment>
<proteinExistence type="inferred from homology"/>
<comment type="function">
    <text evidence="4">Catalyzes the dehydration of chorismate into 3-[(1-carboxyvinyl)oxy]benzoate, a step in the biosynthesis of menaquinone (MK, vitamin K2).</text>
</comment>
<protein>
    <recommendedName>
        <fullName evidence="4">Chorismate dehydratase</fullName>
        <ecNumber evidence="4">4.2.1.151</ecNumber>
    </recommendedName>
    <alternativeName>
        <fullName evidence="4">Menaquinone biosynthetic enzyme MqnA</fullName>
    </alternativeName>
</protein>
<dbReference type="PANTHER" id="PTHR37690:SF1">
    <property type="entry name" value="CHORISMATE DEHYDRATASE"/>
    <property type="match status" value="1"/>
</dbReference>
<gene>
    <name evidence="4" type="primary">mqnA</name>
    <name evidence="5" type="ORF">GCM10023143_14060</name>
</gene>
<comment type="caution">
    <text evidence="5">The sequence shown here is derived from an EMBL/GenBank/DDBJ whole genome shotgun (WGS) entry which is preliminary data.</text>
</comment>
<dbReference type="Proteomes" id="UP001501207">
    <property type="component" value="Unassembled WGS sequence"/>
</dbReference>
<keyword evidence="3 4" id="KW-0456">Lyase</keyword>
<comment type="similarity">
    <text evidence="4">Belongs to the MqnA/MqnD family. MqnA subfamily.</text>
</comment>
<keyword evidence="2 4" id="KW-0474">Menaquinone biosynthesis</keyword>
<dbReference type="CDD" id="cd13634">
    <property type="entry name" value="PBP2_Sco4506"/>
    <property type="match status" value="1"/>
</dbReference>
<dbReference type="InterPro" id="IPR030868">
    <property type="entry name" value="MqnA"/>
</dbReference>
<dbReference type="HAMAP" id="MF_00995">
    <property type="entry name" value="MqnA"/>
    <property type="match status" value="1"/>
</dbReference>
<dbReference type="RefSeq" id="WP_344977634.1">
    <property type="nucleotide sequence ID" value="NZ_BAABFN010000002.1"/>
</dbReference>
<evidence type="ECO:0000256" key="1">
    <source>
        <dbReference type="ARBA" id="ARBA00004863"/>
    </source>
</evidence>
<organism evidence="5 6">
    <name type="scientific">Compostibacter hankyongensis</name>
    <dbReference type="NCBI Taxonomy" id="1007089"/>
    <lineage>
        <taxon>Bacteria</taxon>
        <taxon>Pseudomonadati</taxon>
        <taxon>Bacteroidota</taxon>
        <taxon>Chitinophagia</taxon>
        <taxon>Chitinophagales</taxon>
        <taxon>Chitinophagaceae</taxon>
        <taxon>Compostibacter</taxon>
    </lineage>
</organism>
<evidence type="ECO:0000313" key="5">
    <source>
        <dbReference type="EMBL" id="GAA4307463.1"/>
    </source>
</evidence>
<reference evidence="6" key="1">
    <citation type="journal article" date="2019" name="Int. J. Syst. Evol. Microbiol.">
        <title>The Global Catalogue of Microorganisms (GCM) 10K type strain sequencing project: providing services to taxonomists for standard genome sequencing and annotation.</title>
        <authorList>
            <consortium name="The Broad Institute Genomics Platform"/>
            <consortium name="The Broad Institute Genome Sequencing Center for Infectious Disease"/>
            <person name="Wu L."/>
            <person name="Ma J."/>
        </authorList>
    </citation>
    <scope>NUCLEOTIDE SEQUENCE [LARGE SCALE GENOMIC DNA]</scope>
    <source>
        <strain evidence="6">JCM 17664</strain>
    </source>
</reference>
<keyword evidence="6" id="KW-1185">Reference proteome</keyword>
<accession>A0ABP8FMW0</accession>
<dbReference type="Gene3D" id="3.40.190.10">
    <property type="entry name" value="Periplasmic binding protein-like II"/>
    <property type="match status" value="2"/>
</dbReference>
<name>A0ABP8FMW0_9BACT</name>
<dbReference type="EMBL" id="BAABFN010000002">
    <property type="protein sequence ID" value="GAA4307463.1"/>
    <property type="molecule type" value="Genomic_DNA"/>
</dbReference>